<dbReference type="RefSeq" id="WP_079724306.1">
    <property type="nucleotide sequence ID" value="NZ_BMCL01000002.1"/>
</dbReference>
<evidence type="ECO:0000256" key="7">
    <source>
        <dbReference type="ARBA" id="ARBA00023237"/>
    </source>
</evidence>
<evidence type="ECO:0000256" key="8">
    <source>
        <dbReference type="PROSITE-ProRule" id="PRU01360"/>
    </source>
</evidence>
<keyword evidence="7 8" id="KW-0998">Cell outer membrane</keyword>
<evidence type="ECO:0000259" key="12">
    <source>
        <dbReference type="Pfam" id="PF07715"/>
    </source>
</evidence>
<evidence type="ECO:0000256" key="10">
    <source>
        <dbReference type="SAM" id="SignalP"/>
    </source>
</evidence>
<dbReference type="NCBIfam" id="TIGR01782">
    <property type="entry name" value="TonB-Xanth-Caul"/>
    <property type="match status" value="1"/>
</dbReference>
<feature type="signal peptide" evidence="10">
    <location>
        <begin position="1"/>
        <end position="24"/>
    </location>
</feature>
<evidence type="ECO:0000256" key="3">
    <source>
        <dbReference type="ARBA" id="ARBA00022452"/>
    </source>
</evidence>
<keyword evidence="10" id="KW-0732">Signal</keyword>
<dbReference type="Pfam" id="PF07715">
    <property type="entry name" value="Plug"/>
    <property type="match status" value="1"/>
</dbReference>
<dbReference type="PANTHER" id="PTHR40980:SF3">
    <property type="entry name" value="TONB-DEPENDENT RECEPTOR-LIKE BETA-BARREL DOMAIN-CONTAINING PROTEIN"/>
    <property type="match status" value="1"/>
</dbReference>
<evidence type="ECO:0000313" key="13">
    <source>
        <dbReference type="EMBL" id="SKC67586.1"/>
    </source>
</evidence>
<comment type="subcellular location">
    <subcellularLocation>
        <location evidence="1 8">Cell outer membrane</location>
        <topology evidence="1 8">Multi-pass membrane protein</topology>
    </subcellularLocation>
</comment>
<feature type="domain" description="TonB-dependent receptor-like beta-barrel" evidence="11">
    <location>
        <begin position="456"/>
        <end position="896"/>
    </location>
</feature>
<dbReference type="Gene3D" id="2.170.130.10">
    <property type="entry name" value="TonB-dependent receptor, plug domain"/>
    <property type="match status" value="1"/>
</dbReference>
<dbReference type="InterPro" id="IPR010104">
    <property type="entry name" value="TonB_rcpt_bac"/>
</dbReference>
<evidence type="ECO:0000256" key="5">
    <source>
        <dbReference type="ARBA" id="ARBA00023077"/>
    </source>
</evidence>
<dbReference type="AlphaFoldDB" id="A0A1T5KUY2"/>
<evidence type="ECO:0000256" key="9">
    <source>
        <dbReference type="RuleBase" id="RU003357"/>
    </source>
</evidence>
<sequence length="929" mass="102357">MSYRKTTLSAAIVMCLGVAAQAHAQDSGAAAPAASGEQAQELDRVVVTGIRGSLQQALDTKRNADAIVDVITAEDVGKFPATNVAEAMTIIPGVTIDRLFGQGEKVSILGTDPALNRTLLNGQTVASADWFIVDQPGRTFNYSLLAPQIVGKVEVYKSPEAYIDEGSIGGTVIVSTRKPLDQQENFLVSGQISSLYNDRVQEFDPQGSVMLGWKNASDTFGVIVSAQTSTENIRRDGIEAYGTVAARDYRDGQGGGGSVNNVPIDWSVGYPVRNCLEACAAELETDLDARGPNSLSASYFEQERKRDTYSVALQFKPTEHFDIEFNALRVDASYDNMNQSMFAFMGNAWNSLMKLTDVTIDDGVITKASFNNALLVYDLQNRLAEVDTDSYDLKAKFDNDKFFVSGTLGTTKATGGTSKQVFGEFLARANYSYDISGAPHFPGKVTFPGANPFTNPDAFRMDGGWGSDPSSPSTWNTGWGGNVVFKPNHDEEKYGQLDFGIRFDSPLYQLRFGVKRREHETGQEMGGVSLASVQGYGDAPTSMFNPRQVPSNYLNGFTNVGDLGNRFTIDGWALADYIMSGDWLAPWQTMPVPSTFNDPSFAANTWTITEDVNAAYVQGDFSWDRLRGNIGVRYVETESESASFACVATDVPPPCPADGYAPVSVKKKYDNLLPNVNLVYDLTDEWVLRFSAAKVMARPNFGQMSSYLWLGDQTLTGGGGNPDLDPYRSTNLDFSAEWYFSENAILAGTLFYKDISDYVLETTRAESHFNQSQGAETIYQISRPDNAGNAKIKGLSLAWQYNFTDAFGMVTNYTYSDGKSDTGDPLPYNSQTQFNVSPFFETDDWTARITYSHRSKYFTNVDRGDNLWTRAYDSVDASVAYNFTDNFSIGLEAMNLLDEAYHSYATTERLTRGVYRSGRRYMASLRFQF</sequence>
<dbReference type="InterPro" id="IPR039426">
    <property type="entry name" value="TonB-dep_rcpt-like"/>
</dbReference>
<dbReference type="STRING" id="428993.SAMN06296058_2077"/>
<dbReference type="Proteomes" id="UP000190341">
    <property type="component" value="Unassembled WGS sequence"/>
</dbReference>
<accession>A0A1T5KUY2</accession>
<keyword evidence="4 8" id="KW-0812">Transmembrane</keyword>
<keyword evidence="5 9" id="KW-0798">TonB box</keyword>
<evidence type="ECO:0000256" key="6">
    <source>
        <dbReference type="ARBA" id="ARBA00023136"/>
    </source>
</evidence>
<feature type="chain" id="PRO_5012278769" evidence="10">
    <location>
        <begin position="25"/>
        <end position="929"/>
    </location>
</feature>
<keyword evidence="6 8" id="KW-0472">Membrane</keyword>
<dbReference type="InterPro" id="IPR000531">
    <property type="entry name" value="Beta-barrel_TonB"/>
</dbReference>
<dbReference type="Gene3D" id="2.40.170.20">
    <property type="entry name" value="TonB-dependent receptor, beta-barrel domain"/>
    <property type="match status" value="1"/>
</dbReference>
<dbReference type="PANTHER" id="PTHR40980">
    <property type="entry name" value="PLUG DOMAIN-CONTAINING PROTEIN"/>
    <property type="match status" value="1"/>
</dbReference>
<evidence type="ECO:0000256" key="1">
    <source>
        <dbReference type="ARBA" id="ARBA00004571"/>
    </source>
</evidence>
<gene>
    <name evidence="13" type="ORF">SAMN06296058_2077</name>
</gene>
<comment type="similarity">
    <text evidence="8 9">Belongs to the TonB-dependent receptor family.</text>
</comment>
<dbReference type="PROSITE" id="PS52016">
    <property type="entry name" value="TONB_DEPENDENT_REC_3"/>
    <property type="match status" value="1"/>
</dbReference>
<keyword evidence="2 8" id="KW-0813">Transport</keyword>
<dbReference type="GO" id="GO:0009279">
    <property type="term" value="C:cell outer membrane"/>
    <property type="evidence" value="ECO:0007669"/>
    <property type="project" value="UniProtKB-SubCell"/>
</dbReference>
<keyword evidence="3 8" id="KW-1134">Transmembrane beta strand</keyword>
<proteinExistence type="inferred from homology"/>
<dbReference type="InterPro" id="IPR037066">
    <property type="entry name" value="Plug_dom_sf"/>
</dbReference>
<evidence type="ECO:0000256" key="2">
    <source>
        <dbReference type="ARBA" id="ARBA00022448"/>
    </source>
</evidence>
<name>A0A1T5KUY2_9GAMM</name>
<dbReference type="EMBL" id="FUZV01000001">
    <property type="protein sequence ID" value="SKC67586.1"/>
    <property type="molecule type" value="Genomic_DNA"/>
</dbReference>
<evidence type="ECO:0000259" key="11">
    <source>
        <dbReference type="Pfam" id="PF00593"/>
    </source>
</evidence>
<organism evidence="13 14">
    <name type="scientific">Pseudoxanthomonas indica</name>
    <dbReference type="NCBI Taxonomy" id="428993"/>
    <lineage>
        <taxon>Bacteria</taxon>
        <taxon>Pseudomonadati</taxon>
        <taxon>Pseudomonadota</taxon>
        <taxon>Gammaproteobacteria</taxon>
        <taxon>Lysobacterales</taxon>
        <taxon>Lysobacteraceae</taxon>
        <taxon>Pseudoxanthomonas</taxon>
    </lineage>
</organism>
<feature type="domain" description="TonB-dependent receptor plug" evidence="12">
    <location>
        <begin position="61"/>
        <end position="171"/>
    </location>
</feature>
<keyword evidence="14" id="KW-1185">Reference proteome</keyword>
<evidence type="ECO:0000256" key="4">
    <source>
        <dbReference type="ARBA" id="ARBA00022692"/>
    </source>
</evidence>
<protein>
    <submittedName>
        <fullName evidence="13">Iron complex outermembrane recepter protein</fullName>
    </submittedName>
</protein>
<evidence type="ECO:0000313" key="14">
    <source>
        <dbReference type="Proteomes" id="UP000190341"/>
    </source>
</evidence>
<reference evidence="13 14" key="1">
    <citation type="submission" date="2017-02" db="EMBL/GenBank/DDBJ databases">
        <authorList>
            <person name="Peterson S.W."/>
        </authorList>
    </citation>
    <scope>NUCLEOTIDE SEQUENCE [LARGE SCALE GENOMIC DNA]</scope>
    <source>
        <strain evidence="13 14">P15</strain>
    </source>
</reference>
<dbReference type="InterPro" id="IPR036942">
    <property type="entry name" value="Beta-barrel_TonB_sf"/>
</dbReference>
<dbReference type="Pfam" id="PF00593">
    <property type="entry name" value="TonB_dep_Rec_b-barrel"/>
    <property type="match status" value="1"/>
</dbReference>
<dbReference type="InterPro" id="IPR012910">
    <property type="entry name" value="Plug_dom"/>
</dbReference>
<dbReference type="SUPFAM" id="SSF56935">
    <property type="entry name" value="Porins"/>
    <property type="match status" value="1"/>
</dbReference>
<dbReference type="OrthoDB" id="8727862at2"/>
<dbReference type="CDD" id="cd01347">
    <property type="entry name" value="ligand_gated_channel"/>
    <property type="match status" value="1"/>
</dbReference>